<sequence length="1149" mass="127150">MPITFKFALRSELILAANPNSSPFHENSNLQESTTHLAPSTVSSSTATTDIPSPKSPRSPIPGSFIESPGSLYPEELNISTSKNFQFSEPEDAEETEVTAELFGSSYGTAPGTPYSRHTFGGYHIENTSFTDYCRKESVVSSDELLPDTTTTINFDIKDESFEQSVPLEPPNEQSTSYFPIVPILPPVFTNSPPVPAPPAPLPQPAPPVPPVQPPVQPAIMAATTMPFRKEKSVPNIIDEVSPGCELMHYISDIEGLFSCHSITQNADKKKWFIYYPGLTISEFWESLPEYADVQKTYANFKDTIIAQYPDASASRKYERHNLEHVIGKYAREINNLADLGAFYREFFPKAKHLVMEKRLSTHETGNMFSKGFPNHVWDAISRCLQIKLPDHHPADPYDLADIYAAAQFVLQGTNKGESTISSISSCSSYRDVGAAPARPSEIPYPVPVPQPQPTIHVKEEPIEPQVKMEHINQLIKLGETLLQLNSNDQFQKVQQRFQPGPPPQSSYANASTGQNCSFCGKCRHNIDGKIILSTGTWVPRNIQGTWLKDCIKEWHHQNPGQTGIVNQMMNAIVKPVPYLSQQHSLPINSDAEPQLLSTPVSGIDACQCLKALIAKSEAIGKEIQGIKQFMHVAEEDSSSPIATDATDTMLRQVVVEVPRPKCGPLKKAVPTAKAEPTVPQEPTKAVGRQTCMSRKAAEEAVLEDEQEVAVPKICNHFDQDLTPDYDNMPGLVEDSDDEEDISVPPQTKKDDDIAAAVIESYAPHQFEKAKIIVHDNGKDITSKFPSYAPPVTPQHDQSKSVAAVPESVPAKEHVPQLIPKDIHPFAAARPANYAPPAVCNTGAKPDVRKHPKDNEPAYRMRAPIEGSHVAREVYEHVLDSMIMLSHQELYSLSPAIMEMIKEDNMKHKVPNTVEQFQKEVALPFTGPETIEIMVKSPENEEDGKTSTLLYSMPTSFVQTFEQTSSNCPRQEPPEGSSVVPDPYEARIKKGEKIGPLKCTADSISLRSIVPVVDHQLKVECIIDPGSQVISMSEAVCLHLGLIYDPMVILEMQSANGTTNYSLDLARNVAFLFGDITLYLQVHVIRQSAYDILLGRPFDTLTQSIVHNYADENQTITIHDPNTGKTATIPTIPRGRPRILNHIPFSWEN</sequence>
<dbReference type="STRING" id="47428.A0A284S4L0"/>
<organism evidence="3 4">
    <name type="scientific">Armillaria ostoyae</name>
    <name type="common">Armillaria root rot fungus</name>
    <dbReference type="NCBI Taxonomy" id="47428"/>
    <lineage>
        <taxon>Eukaryota</taxon>
        <taxon>Fungi</taxon>
        <taxon>Dikarya</taxon>
        <taxon>Basidiomycota</taxon>
        <taxon>Agaricomycotina</taxon>
        <taxon>Agaricomycetes</taxon>
        <taxon>Agaricomycetidae</taxon>
        <taxon>Agaricales</taxon>
        <taxon>Marasmiineae</taxon>
        <taxon>Physalacriaceae</taxon>
        <taxon>Armillaria</taxon>
    </lineage>
</organism>
<keyword evidence="4" id="KW-1185">Reference proteome</keyword>
<gene>
    <name evidence="3" type="ORF">ARMOST_19433</name>
</gene>
<feature type="region of interest" description="Disordered" evidence="2">
    <location>
        <begin position="667"/>
        <end position="687"/>
    </location>
</feature>
<reference evidence="4" key="1">
    <citation type="journal article" date="2017" name="Nat. Ecol. Evol.">
        <title>Genome expansion and lineage-specific genetic innovations in the forest pathogenic fungi Armillaria.</title>
        <authorList>
            <person name="Sipos G."/>
            <person name="Prasanna A.N."/>
            <person name="Walter M.C."/>
            <person name="O'Connor E."/>
            <person name="Balint B."/>
            <person name="Krizsan K."/>
            <person name="Kiss B."/>
            <person name="Hess J."/>
            <person name="Varga T."/>
            <person name="Slot J."/>
            <person name="Riley R."/>
            <person name="Boka B."/>
            <person name="Rigling D."/>
            <person name="Barry K."/>
            <person name="Lee J."/>
            <person name="Mihaltcheva S."/>
            <person name="LaButti K."/>
            <person name="Lipzen A."/>
            <person name="Waldron R."/>
            <person name="Moloney N.M."/>
            <person name="Sperisen C."/>
            <person name="Kredics L."/>
            <person name="Vagvoelgyi C."/>
            <person name="Patrignani A."/>
            <person name="Fitzpatrick D."/>
            <person name="Nagy I."/>
            <person name="Doyle S."/>
            <person name="Anderson J.B."/>
            <person name="Grigoriev I.V."/>
            <person name="Gueldener U."/>
            <person name="Muensterkoetter M."/>
            <person name="Nagy L.G."/>
        </authorList>
    </citation>
    <scope>NUCLEOTIDE SEQUENCE [LARGE SCALE GENOMIC DNA]</scope>
    <source>
        <strain evidence="4">C18/9</strain>
    </source>
</reference>
<feature type="compositionally biased region" description="Low complexity" evidence="2">
    <location>
        <begin position="40"/>
        <end position="53"/>
    </location>
</feature>
<dbReference type="CDD" id="cd00303">
    <property type="entry name" value="retropepsin_like"/>
    <property type="match status" value="1"/>
</dbReference>
<dbReference type="Gene3D" id="2.40.70.10">
    <property type="entry name" value="Acid Proteases"/>
    <property type="match status" value="1"/>
</dbReference>
<dbReference type="AlphaFoldDB" id="A0A284S4L0"/>
<evidence type="ECO:0000256" key="1">
    <source>
        <dbReference type="ARBA" id="ARBA00022581"/>
    </source>
</evidence>
<dbReference type="PANTHER" id="PTHR13037:SF24">
    <property type="entry name" value="POLYCOMB PROTEIN PCL-RELATED"/>
    <property type="match status" value="1"/>
</dbReference>
<feature type="compositionally biased region" description="Polar residues" evidence="2">
    <location>
        <begin position="19"/>
        <end position="38"/>
    </location>
</feature>
<keyword evidence="1" id="KW-0945">Host-virus interaction</keyword>
<dbReference type="PANTHER" id="PTHR13037">
    <property type="entry name" value="FORMIN"/>
    <property type="match status" value="1"/>
</dbReference>
<accession>A0A284S4L0</accession>
<proteinExistence type="predicted"/>
<evidence type="ECO:0000313" key="4">
    <source>
        <dbReference type="Proteomes" id="UP000219338"/>
    </source>
</evidence>
<dbReference type="InterPro" id="IPR021109">
    <property type="entry name" value="Peptidase_aspartic_dom_sf"/>
</dbReference>
<protein>
    <submittedName>
        <fullName evidence="3">Uncharacterized protein</fullName>
    </submittedName>
</protein>
<dbReference type="OMA" id="PAIMEMI"/>
<feature type="region of interest" description="Disordered" evidence="2">
    <location>
        <begin position="19"/>
        <end position="73"/>
    </location>
</feature>
<name>A0A284S4L0_ARMOS</name>
<dbReference type="Proteomes" id="UP000219338">
    <property type="component" value="Unassembled WGS sequence"/>
</dbReference>
<evidence type="ECO:0000256" key="2">
    <source>
        <dbReference type="SAM" id="MobiDB-lite"/>
    </source>
</evidence>
<evidence type="ECO:0000313" key="3">
    <source>
        <dbReference type="EMBL" id="SJL15925.1"/>
    </source>
</evidence>
<dbReference type="EMBL" id="FUEG01000031">
    <property type="protein sequence ID" value="SJL15925.1"/>
    <property type="molecule type" value="Genomic_DNA"/>
</dbReference>
<dbReference type="OrthoDB" id="3069741at2759"/>